<protein>
    <submittedName>
        <fullName evidence="2">Uncharacterized protein</fullName>
    </submittedName>
</protein>
<proteinExistence type="predicted"/>
<dbReference type="InterPro" id="IPR050275">
    <property type="entry name" value="PGM_Phosphatase"/>
</dbReference>
<reference evidence="2" key="1">
    <citation type="submission" date="2021-01" db="EMBL/GenBank/DDBJ databases">
        <authorList>
            <person name="Corre E."/>
            <person name="Pelletier E."/>
            <person name="Niang G."/>
            <person name="Scheremetjew M."/>
            <person name="Finn R."/>
            <person name="Kale V."/>
            <person name="Holt S."/>
            <person name="Cochrane G."/>
            <person name="Meng A."/>
            <person name="Brown T."/>
            <person name="Cohen L."/>
        </authorList>
    </citation>
    <scope>NUCLEOTIDE SEQUENCE</scope>
    <source>
        <strain evidence="2">PLY182g</strain>
    </source>
</reference>
<dbReference type="InterPro" id="IPR013078">
    <property type="entry name" value="His_Pase_superF_clade-1"/>
</dbReference>
<dbReference type="InterPro" id="IPR029033">
    <property type="entry name" value="His_PPase_superfam"/>
</dbReference>
<dbReference type="SMART" id="SM00855">
    <property type="entry name" value="PGAM"/>
    <property type="match status" value="1"/>
</dbReference>
<gene>
    <name evidence="2" type="ORF">CPEL01642_LOCUS3098</name>
</gene>
<evidence type="ECO:0000256" key="1">
    <source>
        <dbReference type="SAM" id="Phobius"/>
    </source>
</evidence>
<dbReference type="SUPFAM" id="SSF53254">
    <property type="entry name" value="Phosphoglycerate mutase-like"/>
    <property type="match status" value="1"/>
</dbReference>
<dbReference type="PANTHER" id="PTHR48100">
    <property type="entry name" value="BROAD-SPECIFICITY PHOSPHATASE YOR283W-RELATED"/>
    <property type="match status" value="1"/>
</dbReference>
<keyword evidence="1" id="KW-0472">Membrane</keyword>
<dbReference type="GO" id="GO:0016791">
    <property type="term" value="F:phosphatase activity"/>
    <property type="evidence" value="ECO:0007669"/>
    <property type="project" value="TreeGrafter"/>
</dbReference>
<keyword evidence="1" id="KW-1133">Transmembrane helix</keyword>
<dbReference type="EMBL" id="HBEY01006350">
    <property type="protein sequence ID" value="CAD8599768.1"/>
    <property type="molecule type" value="Transcribed_RNA"/>
</dbReference>
<accession>A0A7S0PY42</accession>
<name>A0A7S0PY42_9EUKA</name>
<sequence length="407" mass="44220">MVAVYFIRHGESGWNAEQGRLRAAGEHTEAQIATIAHDLAYMDSPLSVAGVKQALSLASLLFANISRDPAVHQRTLKELVMCAQAGSCPKPRLLSSNLRRAIDTMLLGLRPLIQEASPSVLSVPALQETSPHSDCVPLPRSKDGSILFGVAAAEGTSAHVSAVLHSQVAALNMAEASVGTEPLIPYIRRVYRELITVMEHGQYYDGRNVPAGTIAGRDVRPAQATAEAMRPFMSRMHDVLSLLLEELRGAPLTAARPVVIAGHSRFLREMLFAFHSAQATEDPRGEQRMHLRWGEDNAPACASLCEEGVKISNTGAVAFEIDECVPPECARPTLTLGACRLDADAKVLPRRPTHHGVAKRPPFSTILEDLPPWACLLAVIVAALIAVPLARRYRMDRRQMLRGRKAS</sequence>
<organism evidence="2">
    <name type="scientific">Coccolithus braarudii</name>
    <dbReference type="NCBI Taxonomy" id="221442"/>
    <lineage>
        <taxon>Eukaryota</taxon>
        <taxon>Haptista</taxon>
        <taxon>Haptophyta</taxon>
        <taxon>Prymnesiophyceae</taxon>
        <taxon>Coccolithales</taxon>
        <taxon>Coccolithaceae</taxon>
        <taxon>Coccolithus</taxon>
    </lineage>
</organism>
<evidence type="ECO:0000313" key="2">
    <source>
        <dbReference type="EMBL" id="CAD8599768.1"/>
    </source>
</evidence>
<dbReference type="PANTHER" id="PTHR48100:SF1">
    <property type="entry name" value="HISTIDINE PHOSPHATASE FAMILY PROTEIN-RELATED"/>
    <property type="match status" value="1"/>
</dbReference>
<keyword evidence="1" id="KW-0812">Transmembrane</keyword>
<feature type="transmembrane region" description="Helical" evidence="1">
    <location>
        <begin position="370"/>
        <end position="390"/>
    </location>
</feature>
<dbReference type="Gene3D" id="3.40.50.1240">
    <property type="entry name" value="Phosphoglycerate mutase-like"/>
    <property type="match status" value="1"/>
</dbReference>
<dbReference type="GO" id="GO:0005737">
    <property type="term" value="C:cytoplasm"/>
    <property type="evidence" value="ECO:0007669"/>
    <property type="project" value="TreeGrafter"/>
</dbReference>
<dbReference type="AlphaFoldDB" id="A0A7S0PY42"/>